<dbReference type="Gene3D" id="3.60.21.10">
    <property type="match status" value="1"/>
</dbReference>
<sequence length="305" mass="35158">MYDIIGDIHGQADELEQLLKKLGYQHNGTAYRHPERRVIFVGDFIDGGRQQHRVVEISRAMVESGTALAVIGNHEFNAICYATPADNGDYLRSHTKPKNTRDHQEFLDEFPFGSPEHQEVIGWFRTLPLFLDLGDLRIIHAVWHHPSFDAVEDWLDENNCLIPEAYRMASDPNDSLFDAVEHLLKGIEVELPEGYHFFDKKQNRRTAARIRWWDEQATHWNNATVGTGKASLPDQPLPSDIYRYRDAVPLFVGHYWLKDTPEVLADNVACVDYSVARVGGKLTAYRWSGEKQLRSENFVWVERTQ</sequence>
<keyword evidence="2" id="KW-0378">Hydrolase</keyword>
<organism evidence="2 3">
    <name type="scientific">Parendozoicomonas haliclonae</name>
    <dbReference type="NCBI Taxonomy" id="1960125"/>
    <lineage>
        <taxon>Bacteria</taxon>
        <taxon>Pseudomonadati</taxon>
        <taxon>Pseudomonadota</taxon>
        <taxon>Gammaproteobacteria</taxon>
        <taxon>Oceanospirillales</taxon>
        <taxon>Endozoicomonadaceae</taxon>
        <taxon>Parendozoicomonas</taxon>
    </lineage>
</organism>
<accession>A0A1X7ARG2</accession>
<feature type="domain" description="Calcineurin-like phosphoesterase" evidence="1">
    <location>
        <begin position="4"/>
        <end position="158"/>
    </location>
</feature>
<proteinExistence type="predicted"/>
<dbReference type="GO" id="GO:0004081">
    <property type="term" value="F:bis(5'-nucleosyl)-tetraphosphatase (asymmetrical) activity"/>
    <property type="evidence" value="ECO:0007669"/>
    <property type="project" value="UniProtKB-EC"/>
</dbReference>
<evidence type="ECO:0000313" key="3">
    <source>
        <dbReference type="Proteomes" id="UP000196573"/>
    </source>
</evidence>
<protein>
    <submittedName>
        <fullName evidence="2">Bis(5'-nucleosyl)-tetraphosphatase PrpE [asymmetrical]</fullName>
        <ecNumber evidence="2">3.6.1.17</ecNumber>
    </submittedName>
</protein>
<name>A0A1X7ARG2_9GAMM</name>
<dbReference type="GO" id="GO:0005737">
    <property type="term" value="C:cytoplasm"/>
    <property type="evidence" value="ECO:0007669"/>
    <property type="project" value="TreeGrafter"/>
</dbReference>
<dbReference type="RefSeq" id="WP_207626742.1">
    <property type="nucleotide sequence ID" value="NZ_CBCSCN010000015.1"/>
</dbReference>
<dbReference type="InterPro" id="IPR050126">
    <property type="entry name" value="Ap4A_hydrolase"/>
</dbReference>
<dbReference type="Proteomes" id="UP000196573">
    <property type="component" value="Unassembled WGS sequence"/>
</dbReference>
<gene>
    <name evidence="2" type="primary">prpE</name>
    <name evidence="2" type="ORF">EHSB41UT_04642</name>
</gene>
<dbReference type="EC" id="3.6.1.17" evidence="2"/>
<dbReference type="PANTHER" id="PTHR42850:SF7">
    <property type="entry name" value="BIS(5'-NUCLEOSYL)-TETRAPHOSPHATASE PRPE [ASYMMETRICAL]"/>
    <property type="match status" value="1"/>
</dbReference>
<keyword evidence="3" id="KW-1185">Reference proteome</keyword>
<dbReference type="Pfam" id="PF00149">
    <property type="entry name" value="Metallophos"/>
    <property type="match status" value="1"/>
</dbReference>
<dbReference type="EMBL" id="FWPT01000017">
    <property type="protein sequence ID" value="SMA50825.1"/>
    <property type="molecule type" value="Genomic_DNA"/>
</dbReference>
<evidence type="ECO:0000313" key="2">
    <source>
        <dbReference type="EMBL" id="SMA50825.1"/>
    </source>
</evidence>
<dbReference type="SUPFAM" id="SSF56300">
    <property type="entry name" value="Metallo-dependent phosphatases"/>
    <property type="match status" value="1"/>
</dbReference>
<dbReference type="InterPro" id="IPR004843">
    <property type="entry name" value="Calcineurin-like_PHP"/>
</dbReference>
<dbReference type="InterPro" id="IPR029052">
    <property type="entry name" value="Metallo-depent_PP-like"/>
</dbReference>
<dbReference type="GO" id="GO:0016791">
    <property type="term" value="F:phosphatase activity"/>
    <property type="evidence" value="ECO:0007669"/>
    <property type="project" value="TreeGrafter"/>
</dbReference>
<evidence type="ECO:0000259" key="1">
    <source>
        <dbReference type="Pfam" id="PF00149"/>
    </source>
</evidence>
<reference evidence="2 3" key="1">
    <citation type="submission" date="2017-03" db="EMBL/GenBank/DDBJ databases">
        <authorList>
            <person name="Afonso C.L."/>
            <person name="Miller P.J."/>
            <person name="Scott M.A."/>
            <person name="Spackman E."/>
            <person name="Goraichik I."/>
            <person name="Dimitrov K.M."/>
            <person name="Suarez D.L."/>
            <person name="Swayne D.E."/>
        </authorList>
    </citation>
    <scope>NUCLEOTIDE SEQUENCE [LARGE SCALE GENOMIC DNA]</scope>
    <source>
        <strain evidence="2">SB41UT1</strain>
    </source>
</reference>
<dbReference type="AlphaFoldDB" id="A0A1X7ARG2"/>
<dbReference type="PANTHER" id="PTHR42850">
    <property type="entry name" value="METALLOPHOSPHOESTERASE"/>
    <property type="match status" value="1"/>
</dbReference>